<proteinExistence type="predicted"/>
<feature type="region of interest" description="Disordered" evidence="1">
    <location>
        <begin position="90"/>
        <end position="136"/>
    </location>
</feature>
<gene>
    <name evidence="2" type="ORF">BDV35DRAFT_134567</name>
</gene>
<dbReference type="AlphaFoldDB" id="A0A5N6GG30"/>
<evidence type="ECO:0000256" key="1">
    <source>
        <dbReference type="SAM" id="MobiDB-lite"/>
    </source>
</evidence>
<feature type="compositionally biased region" description="Polar residues" evidence="1">
    <location>
        <begin position="91"/>
        <end position="106"/>
    </location>
</feature>
<name>A0A5N6GG30_ASPFL</name>
<dbReference type="EMBL" id="ML734753">
    <property type="protein sequence ID" value="KAB8240324.1"/>
    <property type="molecule type" value="Genomic_DNA"/>
</dbReference>
<reference evidence="2" key="1">
    <citation type="submission" date="2019-04" db="EMBL/GenBank/DDBJ databases">
        <title>Friends and foes A comparative genomics study of 23 Aspergillus species from section Flavi.</title>
        <authorList>
            <consortium name="DOE Joint Genome Institute"/>
            <person name="Kjaerbolling I."/>
            <person name="Vesth T."/>
            <person name="Frisvad J.C."/>
            <person name="Nybo J.L."/>
            <person name="Theobald S."/>
            <person name="Kildgaard S."/>
            <person name="Isbrandt T."/>
            <person name="Kuo A."/>
            <person name="Sato A."/>
            <person name="Lyhne E.K."/>
            <person name="Kogle M.E."/>
            <person name="Wiebenga A."/>
            <person name="Kun R.S."/>
            <person name="Lubbers R.J."/>
            <person name="Makela M.R."/>
            <person name="Barry K."/>
            <person name="Chovatia M."/>
            <person name="Clum A."/>
            <person name="Daum C."/>
            <person name="Haridas S."/>
            <person name="He G."/>
            <person name="LaButti K."/>
            <person name="Lipzen A."/>
            <person name="Mondo S."/>
            <person name="Riley R."/>
            <person name="Salamov A."/>
            <person name="Simmons B.A."/>
            <person name="Magnuson J.K."/>
            <person name="Henrissat B."/>
            <person name="Mortensen U.H."/>
            <person name="Larsen T.O."/>
            <person name="Devries R.P."/>
            <person name="Grigoriev I.V."/>
            <person name="Machida M."/>
            <person name="Baker S.E."/>
            <person name="Andersen M.R."/>
        </authorList>
    </citation>
    <scope>NUCLEOTIDE SEQUENCE [LARGE SCALE GENOMIC DNA]</scope>
    <source>
        <strain evidence="2">CBS 121.62</strain>
    </source>
</reference>
<evidence type="ECO:0000313" key="2">
    <source>
        <dbReference type="EMBL" id="KAB8240324.1"/>
    </source>
</evidence>
<protein>
    <submittedName>
        <fullName evidence="2">Uncharacterized protein</fullName>
    </submittedName>
</protein>
<organism evidence="2">
    <name type="scientific">Aspergillus flavus</name>
    <dbReference type="NCBI Taxonomy" id="5059"/>
    <lineage>
        <taxon>Eukaryota</taxon>
        <taxon>Fungi</taxon>
        <taxon>Dikarya</taxon>
        <taxon>Ascomycota</taxon>
        <taxon>Pezizomycotina</taxon>
        <taxon>Eurotiomycetes</taxon>
        <taxon>Eurotiomycetidae</taxon>
        <taxon>Eurotiales</taxon>
        <taxon>Aspergillaceae</taxon>
        <taxon>Aspergillus</taxon>
        <taxon>Aspergillus subgen. Circumdati</taxon>
    </lineage>
</organism>
<sequence>MHDEVFAGLSGCPLCSILVTISFRTTGSSGPSGIPITNQTFAGAYSTLQICLSPTWGWVPGMKIPDPWVYKFSGDILSLGGLGIHADPADSSLTPQKDWSKSTPMKNNILRHSSPKYCPTHEKGPESPRFPATLNN</sequence>
<accession>A0A5N6GG30</accession>
<dbReference type="VEuPathDB" id="FungiDB:AFLA_000542"/>
<dbReference type="Proteomes" id="UP000325434">
    <property type="component" value="Unassembled WGS sequence"/>
</dbReference>